<dbReference type="Proteomes" id="UP001153334">
    <property type="component" value="Unassembled WGS sequence"/>
</dbReference>
<evidence type="ECO:0000313" key="1">
    <source>
        <dbReference type="EMBL" id="KAJ8116999.1"/>
    </source>
</evidence>
<evidence type="ECO:0000313" key="2">
    <source>
        <dbReference type="Proteomes" id="UP001153334"/>
    </source>
</evidence>
<comment type="caution">
    <text evidence="1">The sequence shown here is derived from an EMBL/GenBank/DDBJ whole genome shotgun (WGS) entry which is preliminary data.</text>
</comment>
<organism evidence="1 2">
    <name type="scientific">Nemania bipapillata</name>
    <dbReference type="NCBI Taxonomy" id="110536"/>
    <lineage>
        <taxon>Eukaryota</taxon>
        <taxon>Fungi</taxon>
        <taxon>Dikarya</taxon>
        <taxon>Ascomycota</taxon>
        <taxon>Pezizomycotina</taxon>
        <taxon>Sordariomycetes</taxon>
        <taxon>Xylariomycetidae</taxon>
        <taxon>Xylariales</taxon>
        <taxon>Xylariaceae</taxon>
        <taxon>Nemania</taxon>
    </lineage>
</organism>
<reference evidence="1" key="1">
    <citation type="submission" date="2022-11" db="EMBL/GenBank/DDBJ databases">
        <title>Genome Sequence of Nemania bipapillata.</title>
        <authorList>
            <person name="Buettner E."/>
        </authorList>
    </citation>
    <scope>NUCLEOTIDE SEQUENCE</scope>
    <source>
        <strain evidence="1">CP14</strain>
    </source>
</reference>
<gene>
    <name evidence="1" type="ORF">ONZ43_g4308</name>
</gene>
<protein>
    <submittedName>
        <fullName evidence="1">Uncharacterized protein</fullName>
    </submittedName>
</protein>
<accession>A0ACC2IPD6</accession>
<dbReference type="EMBL" id="JAPESX010001142">
    <property type="protein sequence ID" value="KAJ8116999.1"/>
    <property type="molecule type" value="Genomic_DNA"/>
</dbReference>
<keyword evidence="2" id="KW-1185">Reference proteome</keyword>
<name>A0ACC2IPD6_9PEZI</name>
<proteinExistence type="predicted"/>
<sequence length="253" mass="27645">MKPSLRTEIFPFARAGIAEGGNSVWSTAALPNNPDYQFTVTAPEPDAHFGYPINQRSRWSTAQSNVINHVVARPYTQPARGNSFPFLCVEMTSEVAGGTLHVAESRAAGSGSHCVNALLWLLRQAGTDADSTEADTLAFTVALSHRQAAVYLHWYSEVDDRYCMSLLNSYSTMKPADIRACNNTVKNMLDYGLGKRKTTICAALESLYPFPNQWKQARVVNAAASSRASSLIQTAAQRDTDLSEENLGEGSLY</sequence>